<dbReference type="Pfam" id="PF19054">
    <property type="entry name" value="DUF5753"/>
    <property type="match status" value="1"/>
</dbReference>
<evidence type="ECO:0000259" key="1">
    <source>
        <dbReference type="PROSITE" id="PS50943"/>
    </source>
</evidence>
<dbReference type="CDD" id="cd00093">
    <property type="entry name" value="HTH_XRE"/>
    <property type="match status" value="1"/>
</dbReference>
<gene>
    <name evidence="2" type="ORF">GCM10022214_63050</name>
</gene>
<organism evidence="2 3">
    <name type="scientific">Actinomadura miaoliensis</name>
    <dbReference type="NCBI Taxonomy" id="430685"/>
    <lineage>
        <taxon>Bacteria</taxon>
        <taxon>Bacillati</taxon>
        <taxon>Actinomycetota</taxon>
        <taxon>Actinomycetes</taxon>
        <taxon>Streptosporangiales</taxon>
        <taxon>Thermomonosporaceae</taxon>
        <taxon>Actinomadura</taxon>
    </lineage>
</organism>
<dbReference type="Pfam" id="PF13560">
    <property type="entry name" value="HTH_31"/>
    <property type="match status" value="1"/>
</dbReference>
<dbReference type="Gene3D" id="1.10.260.40">
    <property type="entry name" value="lambda repressor-like DNA-binding domains"/>
    <property type="match status" value="1"/>
</dbReference>
<dbReference type="SMART" id="SM00530">
    <property type="entry name" value="HTH_XRE"/>
    <property type="match status" value="1"/>
</dbReference>
<dbReference type="InterPro" id="IPR001387">
    <property type="entry name" value="Cro/C1-type_HTH"/>
</dbReference>
<comment type="caution">
    <text evidence="2">The sequence shown here is derived from an EMBL/GenBank/DDBJ whole genome shotgun (WGS) entry which is preliminary data.</text>
</comment>
<dbReference type="PROSITE" id="PS50943">
    <property type="entry name" value="HTH_CROC1"/>
    <property type="match status" value="1"/>
</dbReference>
<feature type="domain" description="HTH cro/C1-type" evidence="1">
    <location>
        <begin position="29"/>
        <end position="84"/>
    </location>
</feature>
<dbReference type="SUPFAM" id="SSF47413">
    <property type="entry name" value="lambda repressor-like DNA-binding domains"/>
    <property type="match status" value="1"/>
</dbReference>
<accession>A0ABP7WNN6</accession>
<sequence length="296" mass="32897">MADFAAGEQAVGLRRAGPTVLRMVVGARLRRLREACGMSADKAGYAIRGSASKISRMELGRVGFKERDVADLLTLYGVTDPAEREPLLELARVASVPGWWQRYHDIVPPWFEPYLGLEQGAGVIRCYEVQVVPALLQTEDYARAVIRLAHPDASAGEIERRVALRRERQRVLTRDEPARLWAVVDEAALRRPFGGREVMRAQLRHLIDVCALRNVTVQVLPFGAGGHGAIGGPITLLRFEEADLPDVVYLQQLTNAHYPDRPAEVDHYTDVMNRLVVDADPPARTPDTLRRLLDGG</sequence>
<dbReference type="InterPro" id="IPR010982">
    <property type="entry name" value="Lambda_DNA-bd_dom_sf"/>
</dbReference>
<protein>
    <submittedName>
        <fullName evidence="2">Helix-turn-helix transcriptional regulator</fullName>
    </submittedName>
</protein>
<proteinExistence type="predicted"/>
<dbReference type="InterPro" id="IPR043917">
    <property type="entry name" value="DUF5753"/>
</dbReference>
<evidence type="ECO:0000313" key="2">
    <source>
        <dbReference type="EMBL" id="GAA4092708.1"/>
    </source>
</evidence>
<dbReference type="EMBL" id="BAAAZG010000047">
    <property type="protein sequence ID" value="GAA4092708.1"/>
    <property type="molecule type" value="Genomic_DNA"/>
</dbReference>
<keyword evidence="3" id="KW-1185">Reference proteome</keyword>
<reference evidence="3" key="1">
    <citation type="journal article" date="2019" name="Int. J. Syst. Evol. Microbiol.">
        <title>The Global Catalogue of Microorganisms (GCM) 10K type strain sequencing project: providing services to taxonomists for standard genome sequencing and annotation.</title>
        <authorList>
            <consortium name="The Broad Institute Genomics Platform"/>
            <consortium name="The Broad Institute Genome Sequencing Center for Infectious Disease"/>
            <person name="Wu L."/>
            <person name="Ma J."/>
        </authorList>
    </citation>
    <scope>NUCLEOTIDE SEQUENCE [LARGE SCALE GENOMIC DNA]</scope>
    <source>
        <strain evidence="3">JCM 16702</strain>
    </source>
</reference>
<name>A0ABP7WNN6_9ACTN</name>
<dbReference type="Proteomes" id="UP001500683">
    <property type="component" value="Unassembled WGS sequence"/>
</dbReference>
<evidence type="ECO:0000313" key="3">
    <source>
        <dbReference type="Proteomes" id="UP001500683"/>
    </source>
</evidence>